<reference evidence="2 3" key="1">
    <citation type="submission" date="2018-01" db="EMBL/GenBank/DDBJ databases">
        <title>Complete genome sequence of Bacteriovorax stolpii DSM12778.</title>
        <authorList>
            <person name="Tang B."/>
            <person name="Chang J."/>
        </authorList>
    </citation>
    <scope>NUCLEOTIDE SEQUENCE [LARGE SCALE GENOMIC DNA]</scope>
    <source>
        <strain evidence="2 3">DSM 12778</strain>
    </source>
</reference>
<dbReference type="Gene3D" id="1.25.40.10">
    <property type="entry name" value="Tetratricopeptide repeat domain"/>
    <property type="match status" value="2"/>
</dbReference>
<dbReference type="Proteomes" id="UP000235584">
    <property type="component" value="Chromosome"/>
</dbReference>
<name>A0A2K9NUV2_BACTC</name>
<dbReference type="InterPro" id="IPR041166">
    <property type="entry name" value="Rubredoxin_2"/>
</dbReference>
<protein>
    <recommendedName>
        <fullName evidence="1">LapB rubredoxin metal binding domain-containing protein</fullName>
    </recommendedName>
</protein>
<dbReference type="InterPro" id="IPR011990">
    <property type="entry name" value="TPR-like_helical_dom_sf"/>
</dbReference>
<keyword evidence="3" id="KW-1185">Reference proteome</keyword>
<dbReference type="AlphaFoldDB" id="A0A2K9NUV2"/>
<dbReference type="KEGG" id="bsto:C0V70_14530"/>
<dbReference type="Pfam" id="PF18073">
    <property type="entry name" value="Zn_ribbon_LapB"/>
    <property type="match status" value="1"/>
</dbReference>
<evidence type="ECO:0000313" key="2">
    <source>
        <dbReference type="EMBL" id="AUN99299.1"/>
    </source>
</evidence>
<dbReference type="EMBL" id="CP025704">
    <property type="protein sequence ID" value="AUN99299.1"/>
    <property type="molecule type" value="Genomic_DNA"/>
</dbReference>
<dbReference type="SUPFAM" id="SSF48452">
    <property type="entry name" value="TPR-like"/>
    <property type="match status" value="1"/>
</dbReference>
<gene>
    <name evidence="2" type="ORF">C0V70_14530</name>
</gene>
<dbReference type="InterPro" id="IPR019734">
    <property type="entry name" value="TPR_rpt"/>
</dbReference>
<accession>A0A2K9NUV2</accession>
<dbReference type="OrthoDB" id="507476at2"/>
<dbReference type="RefSeq" id="WP_102244590.1">
    <property type="nucleotide sequence ID" value="NZ_CP025704.1"/>
</dbReference>
<evidence type="ECO:0000259" key="1">
    <source>
        <dbReference type="Pfam" id="PF18073"/>
    </source>
</evidence>
<evidence type="ECO:0000313" key="3">
    <source>
        <dbReference type="Proteomes" id="UP000235584"/>
    </source>
</evidence>
<feature type="domain" description="LapB rubredoxin metal binding" evidence="1">
    <location>
        <begin position="380"/>
        <end position="405"/>
    </location>
</feature>
<dbReference type="SMART" id="SM00028">
    <property type="entry name" value="TPR"/>
    <property type="match status" value="3"/>
</dbReference>
<organism evidence="2 3">
    <name type="scientific">Bacteriovorax stolpii</name>
    <name type="common">Bdellovibrio stolpii</name>
    <dbReference type="NCBI Taxonomy" id="960"/>
    <lineage>
        <taxon>Bacteria</taxon>
        <taxon>Pseudomonadati</taxon>
        <taxon>Bdellovibrionota</taxon>
        <taxon>Bacteriovoracia</taxon>
        <taxon>Bacteriovoracales</taxon>
        <taxon>Bacteriovoracaceae</taxon>
        <taxon>Bacteriovorax</taxon>
    </lineage>
</organism>
<sequence length="410" mass="47739">MEAILPWIQEHLLAVVAILITIVLVYHYLIEKETGAKLSKRYRNSIFEAQSKIFLNATQYLISGNKDLAIKEFLSAVDINRETIETYFALGGLFRSNGEIEKAISIHRSLIARENISESHRLRALKELALDFDKGGFIDKAIETYRDVLKINRDQFEVIQALCRIYEDIEDWDQAYNYRIMLSKVGHNNQAETISHILVQKAKQYFEKGDFKKCEEDLEDAFRFAPSVSAKILRLKLFLVSGDLEQAKYLLLEILKEHPMYASFVFVSIGEDFKTSNEALKKDYQARLEVLRKYFLDLDDKDLTTSASVVLSKVRLLKEAGMINEAFELLKGWMDTNKNSSEVMKVEYIKLLIELQKKDEALTQTRGLLDNLHQTLAKHYCRQCGYNSDSLFWRCPQCHEWETIQFRWKV</sequence>
<proteinExistence type="predicted"/>